<dbReference type="InterPro" id="IPR051283">
    <property type="entry name" value="Sec_Metabolite_Acyltrans"/>
</dbReference>
<evidence type="ECO:0000256" key="1">
    <source>
        <dbReference type="ARBA" id="ARBA00022679"/>
    </source>
</evidence>
<organism evidence="2 3">
    <name type="scientific">Salinomyces thailandicus</name>
    <dbReference type="NCBI Taxonomy" id="706561"/>
    <lineage>
        <taxon>Eukaryota</taxon>
        <taxon>Fungi</taxon>
        <taxon>Dikarya</taxon>
        <taxon>Ascomycota</taxon>
        <taxon>Pezizomycotina</taxon>
        <taxon>Dothideomycetes</taxon>
        <taxon>Dothideomycetidae</taxon>
        <taxon>Mycosphaerellales</taxon>
        <taxon>Teratosphaeriaceae</taxon>
        <taxon>Salinomyces</taxon>
    </lineage>
</organism>
<keyword evidence="3" id="KW-1185">Reference proteome</keyword>
<reference evidence="2 3" key="1">
    <citation type="submission" date="2017-03" db="EMBL/GenBank/DDBJ databases">
        <title>Genomes of endolithic fungi from Antarctica.</title>
        <authorList>
            <person name="Coleine C."/>
            <person name="Masonjones S."/>
            <person name="Stajich J.E."/>
        </authorList>
    </citation>
    <scope>NUCLEOTIDE SEQUENCE [LARGE SCALE GENOMIC DNA]</scope>
    <source>
        <strain evidence="2 3">CCFEE 6315</strain>
    </source>
</reference>
<dbReference type="PANTHER" id="PTHR31896:SF64">
    <property type="entry name" value="TRICHOTHECENE 3-O-ACETYLTRANSFERASE"/>
    <property type="match status" value="1"/>
</dbReference>
<evidence type="ECO:0000313" key="2">
    <source>
        <dbReference type="EMBL" id="TKA27616.1"/>
    </source>
</evidence>
<protein>
    <submittedName>
        <fullName evidence="2">Uncharacterized protein</fullName>
    </submittedName>
</protein>
<dbReference type="Pfam" id="PF02458">
    <property type="entry name" value="Transferase"/>
    <property type="match status" value="1"/>
</dbReference>
<dbReference type="Proteomes" id="UP000308549">
    <property type="component" value="Unassembled WGS sequence"/>
</dbReference>
<dbReference type="InterPro" id="IPR023213">
    <property type="entry name" value="CAT-like_dom_sf"/>
</dbReference>
<proteinExistence type="predicted"/>
<evidence type="ECO:0000313" key="3">
    <source>
        <dbReference type="Proteomes" id="UP000308549"/>
    </source>
</evidence>
<dbReference type="EMBL" id="NAJL01000022">
    <property type="protein sequence ID" value="TKA27616.1"/>
    <property type="molecule type" value="Genomic_DNA"/>
</dbReference>
<gene>
    <name evidence="2" type="ORF">B0A50_04448</name>
</gene>
<keyword evidence="1" id="KW-0808">Transferase</keyword>
<sequence length="438" mass="47491">MVYAGRYTSLGTEMADETFKCLPFTPFDQVMPRVYVRLCFGFAFPRPSERAHATAALRATSQRMLEKCPVAAATIAPCLGDDGEDHGFLQLRYAVSPPEDLCFVVKHHTTADLPWTYEQLTASGAPPAAVVKENLSSLSEHPRPSESSPAFGLQVNFLSAHREGVVKRLLEGVYSAPRLEISDFPEYDFSSNDPTPLPNPATARILTFQATKLKQLKAAVTARLSALGFQHHISTADCLGGLIWTSIARARQPRLSNDAILSYAIAVDIRSKTEPPLPPSYFGNAVVHALAVADLAELVTPSGPAIDMDTIALAASRIRTALESVDDAYVHKRLALYAQVSDPTVIVQAFKRAIDMPNTGLDFSDWREQGADIEFSCEANWVRKTWSANEGAVNFLPRRGGREGQADSEVLLALSGEDMDAVCSAAGGLVAWVSRVVG</sequence>
<accession>A0A4U0TZY3</accession>
<comment type="caution">
    <text evidence="2">The sequence shown here is derived from an EMBL/GenBank/DDBJ whole genome shotgun (WGS) entry which is preliminary data.</text>
</comment>
<dbReference type="OrthoDB" id="1862401at2759"/>
<dbReference type="Gene3D" id="3.30.559.10">
    <property type="entry name" value="Chloramphenicol acetyltransferase-like domain"/>
    <property type="match status" value="2"/>
</dbReference>
<dbReference type="AlphaFoldDB" id="A0A4U0TZY3"/>
<dbReference type="PANTHER" id="PTHR31896">
    <property type="entry name" value="FAMILY REGULATORY PROTEIN, PUTATIVE (AFU_ORTHOLOGUE AFUA_3G14730)-RELATED"/>
    <property type="match status" value="1"/>
</dbReference>
<dbReference type="GO" id="GO:0016740">
    <property type="term" value="F:transferase activity"/>
    <property type="evidence" value="ECO:0007669"/>
    <property type="project" value="UniProtKB-KW"/>
</dbReference>
<name>A0A4U0TZY3_9PEZI</name>
<dbReference type="SUPFAM" id="SSF52777">
    <property type="entry name" value="CoA-dependent acyltransferases"/>
    <property type="match status" value="1"/>
</dbReference>